<proteinExistence type="predicted"/>
<organism evidence="1 2">
    <name type="scientific">Acyrthosiphon pisum</name>
    <name type="common">Pea aphid</name>
    <dbReference type="NCBI Taxonomy" id="7029"/>
    <lineage>
        <taxon>Eukaryota</taxon>
        <taxon>Metazoa</taxon>
        <taxon>Ecdysozoa</taxon>
        <taxon>Arthropoda</taxon>
        <taxon>Hexapoda</taxon>
        <taxon>Insecta</taxon>
        <taxon>Pterygota</taxon>
        <taxon>Neoptera</taxon>
        <taxon>Paraneoptera</taxon>
        <taxon>Hemiptera</taxon>
        <taxon>Sternorrhyncha</taxon>
        <taxon>Aphidomorpha</taxon>
        <taxon>Aphidoidea</taxon>
        <taxon>Aphididae</taxon>
        <taxon>Macrosiphini</taxon>
        <taxon>Acyrthosiphon</taxon>
    </lineage>
</organism>
<dbReference type="GeneID" id="107882512"/>
<keyword evidence="2" id="KW-1185">Reference proteome</keyword>
<evidence type="ECO:0000313" key="1">
    <source>
        <dbReference type="EnsemblMetazoa" id="XP_029348424.1"/>
    </source>
</evidence>
<dbReference type="OrthoDB" id="6590480at2759"/>
<evidence type="ECO:0000313" key="2">
    <source>
        <dbReference type="Proteomes" id="UP000007819"/>
    </source>
</evidence>
<dbReference type="AlphaFoldDB" id="A0A8R2NX77"/>
<dbReference type="EnsemblMetazoa" id="XM_029492564.1">
    <property type="protein sequence ID" value="XP_029348424.1"/>
    <property type="gene ID" value="LOC107882512"/>
</dbReference>
<dbReference type="KEGG" id="api:107882512"/>
<reference evidence="1" key="2">
    <citation type="submission" date="2022-06" db="UniProtKB">
        <authorList>
            <consortium name="EnsemblMetazoa"/>
        </authorList>
    </citation>
    <scope>IDENTIFICATION</scope>
</reference>
<reference evidence="2" key="1">
    <citation type="submission" date="2010-06" db="EMBL/GenBank/DDBJ databases">
        <authorList>
            <person name="Jiang H."/>
            <person name="Abraham K."/>
            <person name="Ali S."/>
            <person name="Alsbrooks S.L."/>
            <person name="Anim B.N."/>
            <person name="Anosike U.S."/>
            <person name="Attaway T."/>
            <person name="Bandaranaike D.P."/>
            <person name="Battles P.K."/>
            <person name="Bell S.N."/>
            <person name="Bell A.V."/>
            <person name="Beltran B."/>
            <person name="Bickham C."/>
            <person name="Bustamante Y."/>
            <person name="Caleb T."/>
            <person name="Canada A."/>
            <person name="Cardenas V."/>
            <person name="Carter K."/>
            <person name="Chacko J."/>
            <person name="Chandrabose M.N."/>
            <person name="Chavez D."/>
            <person name="Chavez A."/>
            <person name="Chen L."/>
            <person name="Chu H.-S."/>
            <person name="Claassen K.J."/>
            <person name="Cockrell R."/>
            <person name="Collins M."/>
            <person name="Cooper J.A."/>
            <person name="Cree A."/>
            <person name="Curry S.M."/>
            <person name="Da Y."/>
            <person name="Dao M.D."/>
            <person name="Das B."/>
            <person name="Davila M.-L."/>
            <person name="Davy-Carroll L."/>
            <person name="Denson S."/>
            <person name="Dinh H."/>
            <person name="Ebong V.E."/>
            <person name="Edwards J.R."/>
            <person name="Egan A."/>
            <person name="El-Daye J."/>
            <person name="Escobedo L."/>
            <person name="Fernandez S."/>
            <person name="Fernando P.R."/>
            <person name="Flagg N."/>
            <person name="Forbes L.D."/>
            <person name="Fowler R.G."/>
            <person name="Fu Q."/>
            <person name="Gabisi R.A."/>
            <person name="Ganer J."/>
            <person name="Garbino Pronczuk A."/>
            <person name="Garcia R.M."/>
            <person name="Garner T."/>
            <person name="Garrett T.E."/>
            <person name="Gonzalez D.A."/>
            <person name="Hamid H."/>
            <person name="Hawkins E.S."/>
            <person name="Hirani K."/>
            <person name="Hogues M.E."/>
            <person name="Hollins B."/>
            <person name="Hsiao C.-H."/>
            <person name="Jabil R."/>
            <person name="James M.L."/>
            <person name="Jhangiani S.N."/>
            <person name="Johnson B."/>
            <person name="Johnson Q."/>
            <person name="Joshi V."/>
            <person name="Kalu J.B."/>
            <person name="Kam C."/>
            <person name="Kashfia A."/>
            <person name="Keebler J."/>
            <person name="Kisamo H."/>
            <person name="Kovar C.L."/>
            <person name="Lago L.A."/>
            <person name="Lai C.-Y."/>
            <person name="Laidlaw J."/>
            <person name="Lara F."/>
            <person name="Le T.-K."/>
            <person name="Lee S.L."/>
            <person name="Legall F.H."/>
            <person name="Lemon S.J."/>
            <person name="Lewis L.R."/>
            <person name="Li B."/>
            <person name="Liu Y."/>
            <person name="Liu Y.-S."/>
            <person name="Lopez J."/>
            <person name="Lozado R.J."/>
            <person name="Lu J."/>
            <person name="Madu R.C."/>
            <person name="Maheshwari M."/>
            <person name="Maheshwari R."/>
            <person name="Malloy K."/>
            <person name="Martinez E."/>
            <person name="Mathew T."/>
            <person name="Mercado I.C."/>
            <person name="Mercado C."/>
            <person name="Meyer B."/>
            <person name="Montgomery K."/>
            <person name="Morgan M.B."/>
            <person name="Munidasa M."/>
            <person name="Nazareth L.V."/>
            <person name="Nelson J."/>
            <person name="Ng B.M."/>
            <person name="Nguyen N.B."/>
            <person name="Nguyen P.Q."/>
            <person name="Nguyen T."/>
            <person name="Obregon M."/>
            <person name="Okwuonu G.O."/>
            <person name="Onwere C.G."/>
            <person name="Orozco G."/>
            <person name="Parra A."/>
            <person name="Patel S."/>
            <person name="Patil S."/>
            <person name="Perez A."/>
            <person name="Perez Y."/>
            <person name="Pham C."/>
            <person name="Primus E.L."/>
            <person name="Pu L.-L."/>
            <person name="Puazo M."/>
            <person name="Qin X."/>
            <person name="Quiroz J.B."/>
            <person name="Reese J."/>
            <person name="Richards S."/>
            <person name="Rives C.M."/>
            <person name="Robberts R."/>
            <person name="Ruiz S.J."/>
            <person name="Ruiz M.J."/>
            <person name="Santibanez J."/>
            <person name="Schneider B.W."/>
            <person name="Sisson I."/>
            <person name="Smith M."/>
            <person name="Sodergren E."/>
            <person name="Song X.-Z."/>
            <person name="Song B.B."/>
            <person name="Summersgill H."/>
            <person name="Thelus R."/>
            <person name="Thornton R.D."/>
            <person name="Trejos Z.Y."/>
            <person name="Usmani K."/>
            <person name="Vattathil S."/>
            <person name="Villasana D."/>
            <person name="Walker D.L."/>
            <person name="Wang S."/>
            <person name="Wang K."/>
            <person name="White C.S."/>
            <person name="Williams A.C."/>
            <person name="Williamson J."/>
            <person name="Wilson K."/>
            <person name="Woghiren I.O."/>
            <person name="Woodworth J.R."/>
            <person name="Worley K.C."/>
            <person name="Wright R.A."/>
            <person name="Wu W."/>
            <person name="Young L."/>
            <person name="Zhang L."/>
            <person name="Zhang J."/>
            <person name="Zhu Y."/>
            <person name="Muzny D.M."/>
            <person name="Weinstock G."/>
            <person name="Gibbs R.A."/>
        </authorList>
    </citation>
    <scope>NUCLEOTIDE SEQUENCE [LARGE SCALE GENOMIC DNA]</scope>
    <source>
        <strain evidence="2">LSR1</strain>
    </source>
</reference>
<dbReference type="RefSeq" id="XP_029348424.1">
    <property type="nucleotide sequence ID" value="XM_029492564.1"/>
</dbReference>
<protein>
    <submittedName>
        <fullName evidence="1">Uncharacterized protein</fullName>
    </submittedName>
</protein>
<accession>A0A8R2NX77</accession>
<dbReference type="Proteomes" id="UP000007819">
    <property type="component" value="Unassembled WGS sequence"/>
</dbReference>
<name>A0A8R2NX77_ACYPI</name>
<sequence length="104" mass="12025">MAAKWRIFRRPIIAGEKTVVAIVQATVVLHNYIKKYEKNQGIFMYCPPPQNDHNIPRTFEINGALEPIGPVGSNHYGIDAKEVREKLKFHLMNEGNVEFQYDRI</sequence>